<feature type="compositionally biased region" description="Polar residues" evidence="1">
    <location>
        <begin position="405"/>
        <end position="414"/>
    </location>
</feature>
<comment type="caution">
    <text evidence="3">The sequence shown here is derived from an EMBL/GenBank/DDBJ whole genome shotgun (WGS) entry which is preliminary data.</text>
</comment>
<feature type="region of interest" description="Disordered" evidence="1">
    <location>
        <begin position="403"/>
        <end position="483"/>
    </location>
</feature>
<proteinExistence type="predicted"/>
<sequence length="483" mass="54678">MAKRMLGNLGDQTLPPCKRVGQQYGSGDSPNLIDVEIMDGCPSINSKVDLLITKPFYYRNDTMLPWQHALLEYERHKRLSDKLELPVGTLPEASVIDNENWVHDDNWKCVVGYVCQLRLLGYEDECKIATTQNRTQGNSAEKKKTKRTAIEKESYYQTHPSTRCVVATSKAESLSDIHASHFLISYGAAQNEEKLSQMVTTQLYATLSPSKASVPHGDRITSIKDMQGLLPVQTFFWVKATATVTRNREPFWYMACQNCNRQSNGDYGETYFCLFCKSPQARAIPRAQASIKLQDDTGMLHASIIGSPTELFLAYSANQLMECVDNHDKVRMSINTDQLFYLKAAPKNLESSIYTYEVILMMEDNVDHIEPMYTLKTMEQIQHDGINKIGTSVHENPMEKEILGESSNNNSNVQVKRKLADASKNESTKKRANQPNISQIEDKVSQMNKEDITVTQNDNLSTDTANERYESDETPHDSDYASF</sequence>
<protein>
    <submittedName>
        <fullName evidence="3">Replication factor-A C terminal domain-containing protein</fullName>
    </submittedName>
</protein>
<keyword evidence="4" id="KW-1185">Reference proteome</keyword>
<name>A0ABD1SMG0_9LAMI</name>
<organism evidence="3 4">
    <name type="scientific">Forsythia ovata</name>
    <dbReference type="NCBI Taxonomy" id="205694"/>
    <lineage>
        <taxon>Eukaryota</taxon>
        <taxon>Viridiplantae</taxon>
        <taxon>Streptophyta</taxon>
        <taxon>Embryophyta</taxon>
        <taxon>Tracheophyta</taxon>
        <taxon>Spermatophyta</taxon>
        <taxon>Magnoliopsida</taxon>
        <taxon>eudicotyledons</taxon>
        <taxon>Gunneridae</taxon>
        <taxon>Pentapetalae</taxon>
        <taxon>asterids</taxon>
        <taxon>lamiids</taxon>
        <taxon>Lamiales</taxon>
        <taxon>Oleaceae</taxon>
        <taxon>Forsythieae</taxon>
        <taxon>Forsythia</taxon>
    </lineage>
</organism>
<dbReference type="AlphaFoldDB" id="A0ABD1SMG0"/>
<feature type="domain" description="Replication factor A C-terminal" evidence="2">
    <location>
        <begin position="235"/>
        <end position="332"/>
    </location>
</feature>
<evidence type="ECO:0000313" key="4">
    <source>
        <dbReference type="Proteomes" id="UP001604277"/>
    </source>
</evidence>
<dbReference type="EMBL" id="JBFOLJ010000010">
    <property type="protein sequence ID" value="KAL2501905.1"/>
    <property type="molecule type" value="Genomic_DNA"/>
</dbReference>
<accession>A0ABD1SMG0</accession>
<evidence type="ECO:0000256" key="1">
    <source>
        <dbReference type="SAM" id="MobiDB-lite"/>
    </source>
</evidence>
<evidence type="ECO:0000313" key="3">
    <source>
        <dbReference type="EMBL" id="KAL2501905.1"/>
    </source>
</evidence>
<evidence type="ECO:0000259" key="2">
    <source>
        <dbReference type="Pfam" id="PF08646"/>
    </source>
</evidence>
<dbReference type="SUPFAM" id="SSF50249">
    <property type="entry name" value="Nucleic acid-binding proteins"/>
    <property type="match status" value="1"/>
</dbReference>
<feature type="compositionally biased region" description="Polar residues" evidence="1">
    <location>
        <begin position="453"/>
        <end position="464"/>
    </location>
</feature>
<gene>
    <name evidence="3" type="ORF">Fot_35753</name>
</gene>
<dbReference type="Pfam" id="PF08646">
    <property type="entry name" value="Rep_fac-A_C"/>
    <property type="match status" value="1"/>
</dbReference>
<dbReference type="Gene3D" id="2.40.50.140">
    <property type="entry name" value="Nucleic acid-binding proteins"/>
    <property type="match status" value="1"/>
</dbReference>
<dbReference type="InterPro" id="IPR012340">
    <property type="entry name" value="NA-bd_OB-fold"/>
</dbReference>
<feature type="compositionally biased region" description="Basic and acidic residues" evidence="1">
    <location>
        <begin position="465"/>
        <end position="483"/>
    </location>
</feature>
<dbReference type="InterPro" id="IPR013955">
    <property type="entry name" value="Rep_factor-A_C"/>
</dbReference>
<feature type="compositionally biased region" description="Basic and acidic residues" evidence="1">
    <location>
        <begin position="418"/>
        <end position="429"/>
    </location>
</feature>
<dbReference type="Proteomes" id="UP001604277">
    <property type="component" value="Unassembled WGS sequence"/>
</dbReference>
<feature type="compositionally biased region" description="Basic and acidic residues" evidence="1">
    <location>
        <begin position="440"/>
        <end position="452"/>
    </location>
</feature>
<reference evidence="4" key="1">
    <citation type="submission" date="2024-07" db="EMBL/GenBank/DDBJ databases">
        <title>Two chromosome-level genome assemblies of Korean endemic species Abeliophyllum distichum and Forsythia ovata (Oleaceae).</title>
        <authorList>
            <person name="Jang H."/>
        </authorList>
    </citation>
    <scope>NUCLEOTIDE SEQUENCE [LARGE SCALE GENOMIC DNA]</scope>
</reference>